<dbReference type="GeneID" id="25412915"/>
<feature type="signal peptide" evidence="2">
    <location>
        <begin position="1"/>
        <end position="20"/>
    </location>
</feature>
<dbReference type="RefSeq" id="XP_013432138.1">
    <property type="nucleotide sequence ID" value="XM_013576684.1"/>
</dbReference>
<proteinExistence type="predicted"/>
<gene>
    <name evidence="3" type="ORF">M436DRAFT_60013</name>
</gene>
<organism evidence="3 4">
    <name type="scientific">Aureobasidium namibiae CBS 147.97</name>
    <dbReference type="NCBI Taxonomy" id="1043004"/>
    <lineage>
        <taxon>Eukaryota</taxon>
        <taxon>Fungi</taxon>
        <taxon>Dikarya</taxon>
        <taxon>Ascomycota</taxon>
        <taxon>Pezizomycotina</taxon>
        <taxon>Dothideomycetes</taxon>
        <taxon>Dothideomycetidae</taxon>
        <taxon>Dothideales</taxon>
        <taxon>Saccotheciaceae</taxon>
        <taxon>Aureobasidium</taxon>
    </lineage>
</organism>
<evidence type="ECO:0008006" key="5">
    <source>
        <dbReference type="Google" id="ProtNLM"/>
    </source>
</evidence>
<name>A0A074X2U7_9PEZI</name>
<keyword evidence="2" id="KW-0732">Signal</keyword>
<accession>A0A074X2U7</accession>
<keyword evidence="4" id="KW-1185">Reference proteome</keyword>
<evidence type="ECO:0000313" key="3">
    <source>
        <dbReference type="EMBL" id="KEQ78079.1"/>
    </source>
</evidence>
<reference evidence="3 4" key="1">
    <citation type="journal article" date="2014" name="BMC Genomics">
        <title>Genome sequencing of four Aureobasidium pullulans varieties: biotechnological potential, stress tolerance, and description of new species.</title>
        <authorList>
            <person name="Gostin Ar C."/>
            <person name="Ohm R.A."/>
            <person name="Kogej T."/>
            <person name="Sonjak S."/>
            <person name="Turk M."/>
            <person name="Zajc J."/>
            <person name="Zalar P."/>
            <person name="Grube M."/>
            <person name="Sun H."/>
            <person name="Han J."/>
            <person name="Sharma A."/>
            <person name="Chiniquy J."/>
            <person name="Ngan C.Y."/>
            <person name="Lipzen A."/>
            <person name="Barry K."/>
            <person name="Grigoriev I.V."/>
            <person name="Gunde-Cimerman N."/>
        </authorList>
    </citation>
    <scope>NUCLEOTIDE SEQUENCE [LARGE SCALE GENOMIC DNA]</scope>
    <source>
        <strain evidence="3 4">CBS 147.97</strain>
    </source>
</reference>
<sequence length="250" mass="25815">MYRPSMLFIASLFVLQYASAVTLNDFTPRLNDLTGTCQTIYTSNIDGCTGQDFQTGECSSSCVSALLSLGTTVRNACQGQHNDGSNIIAAFIKGQGAQNLCRNAASVMQANTLQQTSASFSIGSSTMTVSDLTPSRTSIIVDTSSLSTSFVTALSTATIQPLAVSSSSDDAVFTGLTSTITGTSLAFATSTPSSVLMATETRLSSTQAAKHTNTEASSGGTPFDSSSAAHRGSASYLALLSGVLAFLFLH</sequence>
<evidence type="ECO:0000256" key="1">
    <source>
        <dbReference type="SAM" id="MobiDB-lite"/>
    </source>
</evidence>
<dbReference type="EMBL" id="KL584702">
    <property type="protein sequence ID" value="KEQ78079.1"/>
    <property type="molecule type" value="Genomic_DNA"/>
</dbReference>
<dbReference type="AlphaFoldDB" id="A0A074X2U7"/>
<dbReference type="OrthoDB" id="5427833at2759"/>
<feature type="region of interest" description="Disordered" evidence="1">
    <location>
        <begin position="206"/>
        <end position="225"/>
    </location>
</feature>
<feature type="chain" id="PRO_5001701969" description="Extracellular membrane protein CFEM domain-containing protein" evidence="2">
    <location>
        <begin position="21"/>
        <end position="250"/>
    </location>
</feature>
<evidence type="ECO:0000256" key="2">
    <source>
        <dbReference type="SAM" id="SignalP"/>
    </source>
</evidence>
<dbReference type="HOGENOM" id="CLU_064772_0_0_1"/>
<dbReference type="Proteomes" id="UP000027730">
    <property type="component" value="Unassembled WGS sequence"/>
</dbReference>
<evidence type="ECO:0000313" key="4">
    <source>
        <dbReference type="Proteomes" id="UP000027730"/>
    </source>
</evidence>
<protein>
    <recommendedName>
        <fullName evidence="5">Extracellular membrane protein CFEM domain-containing protein</fullName>
    </recommendedName>
</protein>